<proteinExistence type="predicted"/>
<sequence>MSYTLANLVQKRVDQEPPPQFALPFSLEKDENDVSGVLLEGTSRNIPLLATPSAPPWTALVDDLSTRDAEPTFFPDELDDTIGLQWLQEVYASPIKGSRLRKTRSLTRNEPRRHSWPETSRESSALVQHLFQAGSLIVHRLRSWCETGYRHLRTYKWTVEWLGWLSEPVFDLYKRRLRCNMPVWIERSHQFMQQLRLEAIQWHQQRSWALEGTLTGLLILSSKPLRPQPTCLGTWLGS</sequence>
<reference evidence="1 2" key="1">
    <citation type="journal article" date="2020" name="J. Phycol.">
        <title>Comparative genome analysis reveals Cyanidiococcus gen. nov., a new extremophilic red algal genus sister to Cyanidioschyzon (Cyanidioschyzonaceae, Rhodophyta).</title>
        <authorList>
            <person name="Liu S.-L."/>
            <person name="Chiang Y.-R."/>
            <person name="Yoon H.S."/>
            <person name="Fu H.-Y."/>
        </authorList>
    </citation>
    <scope>NUCLEOTIDE SEQUENCE [LARGE SCALE GENOMIC DNA]</scope>
    <source>
        <strain evidence="1 2">THAL066</strain>
    </source>
</reference>
<dbReference type="Proteomes" id="UP000530660">
    <property type="component" value="Unassembled WGS sequence"/>
</dbReference>
<keyword evidence="2" id="KW-1185">Reference proteome</keyword>
<accession>A0A7J7II85</accession>
<protein>
    <submittedName>
        <fullName evidence="1">Uncharacterized protein</fullName>
    </submittedName>
</protein>
<dbReference type="AlphaFoldDB" id="A0A7J7II85"/>
<gene>
    <name evidence="1" type="ORF">F1559_002312</name>
</gene>
<organism evidence="1 2">
    <name type="scientific">Cyanidiococcus yangmingshanensis</name>
    <dbReference type="NCBI Taxonomy" id="2690220"/>
    <lineage>
        <taxon>Eukaryota</taxon>
        <taxon>Rhodophyta</taxon>
        <taxon>Bangiophyceae</taxon>
        <taxon>Cyanidiales</taxon>
        <taxon>Cyanidiaceae</taxon>
        <taxon>Cyanidiococcus</taxon>
    </lineage>
</organism>
<evidence type="ECO:0000313" key="2">
    <source>
        <dbReference type="Proteomes" id="UP000530660"/>
    </source>
</evidence>
<name>A0A7J7II85_9RHOD</name>
<dbReference type="EMBL" id="VWRR01000010">
    <property type="protein sequence ID" value="KAF6002440.1"/>
    <property type="molecule type" value="Genomic_DNA"/>
</dbReference>
<comment type="caution">
    <text evidence="1">The sequence shown here is derived from an EMBL/GenBank/DDBJ whole genome shotgun (WGS) entry which is preliminary data.</text>
</comment>
<evidence type="ECO:0000313" key="1">
    <source>
        <dbReference type="EMBL" id="KAF6002440.1"/>
    </source>
</evidence>